<organism evidence="2 3">
    <name type="scientific">Clostridium neuense</name>
    <dbReference type="NCBI Taxonomy" id="1728934"/>
    <lineage>
        <taxon>Bacteria</taxon>
        <taxon>Bacillati</taxon>
        <taxon>Bacillota</taxon>
        <taxon>Clostridia</taxon>
        <taxon>Eubacteriales</taxon>
        <taxon>Clostridiaceae</taxon>
        <taxon>Clostridium</taxon>
    </lineage>
</organism>
<keyword evidence="3" id="KW-1185">Reference proteome</keyword>
<evidence type="ECO:0000259" key="1">
    <source>
        <dbReference type="Pfam" id="PF07561"/>
    </source>
</evidence>
<dbReference type="EMBL" id="JBJIAA010000008">
    <property type="protein sequence ID" value="MFL0250877.1"/>
    <property type="molecule type" value="Genomic_DNA"/>
</dbReference>
<reference evidence="2 3" key="1">
    <citation type="submission" date="2024-11" db="EMBL/GenBank/DDBJ databases">
        <authorList>
            <person name="Heng Y.C."/>
            <person name="Lim A.C.H."/>
            <person name="Lee J.K.Y."/>
            <person name="Kittelmann S."/>
        </authorList>
    </citation>
    <scope>NUCLEOTIDE SEQUENCE [LARGE SCALE GENOMIC DNA]</scope>
    <source>
        <strain evidence="2 3">WILCCON 0114</strain>
    </source>
</reference>
<name>A0ABW8TF61_9CLOT</name>
<dbReference type="InterPro" id="IPR011437">
    <property type="entry name" value="DUF1540"/>
</dbReference>
<evidence type="ECO:0000313" key="2">
    <source>
        <dbReference type="EMBL" id="MFL0250877.1"/>
    </source>
</evidence>
<evidence type="ECO:0000313" key="3">
    <source>
        <dbReference type="Proteomes" id="UP001623592"/>
    </source>
</evidence>
<protein>
    <submittedName>
        <fullName evidence="2">DUF1540 domain-containing protein</fullName>
    </submittedName>
</protein>
<proteinExistence type="predicted"/>
<dbReference type="RefSeq" id="WP_406787541.1">
    <property type="nucleotide sequence ID" value="NZ_JBJIAA010000008.1"/>
</dbReference>
<feature type="domain" description="DUF1540" evidence="1">
    <location>
        <begin position="7"/>
        <end position="49"/>
    </location>
</feature>
<dbReference type="Pfam" id="PF07561">
    <property type="entry name" value="DUF1540"/>
    <property type="match status" value="1"/>
</dbReference>
<dbReference type="Proteomes" id="UP001623592">
    <property type="component" value="Unassembled WGS sequence"/>
</dbReference>
<comment type="caution">
    <text evidence="2">The sequence shown here is derived from an EMBL/GenBank/DDBJ whole genome shotgun (WGS) entry which is preliminary data.</text>
</comment>
<accession>A0ABW8TF61</accession>
<sequence length="55" mass="6283">MEHNESIGCTVSECKFHCKDDDYCTLENIMVVKHRPEAHDVEATDCGSFKHEGQQ</sequence>
<gene>
    <name evidence="2" type="ORF">ACJDT4_10630</name>
</gene>